<name>A0ABT2EGI6_9GAMM</name>
<feature type="transmembrane region" description="Helical" evidence="8">
    <location>
        <begin position="43"/>
        <end position="62"/>
    </location>
</feature>
<evidence type="ECO:0000256" key="8">
    <source>
        <dbReference type="SAM" id="Phobius"/>
    </source>
</evidence>
<feature type="transmembrane region" description="Helical" evidence="8">
    <location>
        <begin position="133"/>
        <end position="154"/>
    </location>
</feature>
<gene>
    <name evidence="9" type="ORF">LLY24_10485</name>
</gene>
<organism evidence="9 10">
    <name type="scientific">Halomonas dongshanensis</name>
    <dbReference type="NCBI Taxonomy" id="2890835"/>
    <lineage>
        <taxon>Bacteria</taxon>
        <taxon>Pseudomonadati</taxon>
        <taxon>Pseudomonadota</taxon>
        <taxon>Gammaproteobacteria</taxon>
        <taxon>Oceanospirillales</taxon>
        <taxon>Halomonadaceae</taxon>
        <taxon>Halomonas</taxon>
    </lineage>
</organism>
<comment type="similarity">
    <text evidence="2">Belongs to the arsenical resistance-3 (ACR3) (TC 2.A.59) family.</text>
</comment>
<evidence type="ECO:0000256" key="5">
    <source>
        <dbReference type="ARBA" id="ARBA00022692"/>
    </source>
</evidence>
<evidence type="ECO:0000313" key="9">
    <source>
        <dbReference type="EMBL" id="MCS2609742.1"/>
    </source>
</evidence>
<feature type="transmembrane region" description="Helical" evidence="8">
    <location>
        <begin position="242"/>
        <end position="264"/>
    </location>
</feature>
<dbReference type="Gene3D" id="1.20.1530.20">
    <property type="match status" value="1"/>
</dbReference>
<evidence type="ECO:0000256" key="1">
    <source>
        <dbReference type="ARBA" id="ARBA00004651"/>
    </source>
</evidence>
<keyword evidence="5 8" id="KW-0812">Transmembrane</keyword>
<comment type="subcellular location">
    <subcellularLocation>
        <location evidence="1">Cell membrane</location>
        <topology evidence="1">Multi-pass membrane protein</topology>
    </subcellularLocation>
</comment>
<protein>
    <submittedName>
        <fullName evidence="9">Arsenic resistance protein</fullName>
    </submittedName>
</protein>
<keyword evidence="10" id="KW-1185">Reference proteome</keyword>
<keyword evidence="4" id="KW-1003">Cell membrane</keyword>
<dbReference type="InterPro" id="IPR004706">
    <property type="entry name" value="Arsenical-R_Acr3"/>
</dbReference>
<feature type="transmembrane region" description="Helical" evidence="8">
    <location>
        <begin position="100"/>
        <end position="121"/>
    </location>
</feature>
<accession>A0ABT2EGI6</accession>
<dbReference type="EMBL" id="JAJISC010000004">
    <property type="protein sequence ID" value="MCS2609742.1"/>
    <property type="molecule type" value="Genomic_DNA"/>
</dbReference>
<evidence type="ECO:0000256" key="7">
    <source>
        <dbReference type="ARBA" id="ARBA00023136"/>
    </source>
</evidence>
<feature type="transmembrane region" description="Helical" evidence="8">
    <location>
        <begin position="17"/>
        <end position="37"/>
    </location>
</feature>
<dbReference type="InterPro" id="IPR002657">
    <property type="entry name" value="BilAc:Na_symport/Acr3"/>
</dbReference>
<dbReference type="Proteomes" id="UP001165542">
    <property type="component" value="Unassembled WGS sequence"/>
</dbReference>
<comment type="caution">
    <text evidence="9">The sequence shown here is derived from an EMBL/GenBank/DDBJ whole genome shotgun (WGS) entry which is preliminary data.</text>
</comment>
<evidence type="ECO:0000313" key="10">
    <source>
        <dbReference type="Proteomes" id="UP001165542"/>
    </source>
</evidence>
<dbReference type="RefSeq" id="WP_259036241.1">
    <property type="nucleotide sequence ID" value="NZ_JAJISC010000004.1"/>
</dbReference>
<feature type="transmembrane region" description="Helical" evidence="8">
    <location>
        <begin position="160"/>
        <end position="185"/>
    </location>
</feature>
<evidence type="ECO:0000256" key="4">
    <source>
        <dbReference type="ARBA" id="ARBA00022475"/>
    </source>
</evidence>
<dbReference type="PANTHER" id="PTHR43057:SF1">
    <property type="entry name" value="ARSENICAL-RESISTANCE PROTEIN 3"/>
    <property type="match status" value="1"/>
</dbReference>
<evidence type="ECO:0000256" key="3">
    <source>
        <dbReference type="ARBA" id="ARBA00022448"/>
    </source>
</evidence>
<proteinExistence type="inferred from homology"/>
<evidence type="ECO:0000256" key="6">
    <source>
        <dbReference type="ARBA" id="ARBA00022989"/>
    </source>
</evidence>
<keyword evidence="6 8" id="KW-1133">Transmembrane helix</keyword>
<dbReference type="Pfam" id="PF01758">
    <property type="entry name" value="SBF"/>
    <property type="match status" value="1"/>
</dbReference>
<sequence length="338" mass="35629">MSAQTAAGKEVLERYQVALYLLAIALGAALGWASPTLGEALELWLWPVLAGLLYATFTQVPFANVTRALRDIRFVMALMVGNFVIMPAVVWGLVQLVPLGPAATLGVLLVLLMPCTDWFIGFAHLGRGDGARAVAVAPLLLGLQLPLLPLYLHVMLGERLALAPLITSLLPGLGVIFLPLALAALSEKLSAGKVTGQRGAARKGALAIWMAAMGWLPVPLLAVVVFLIACAQVQIIGEIGGAFWQLLTIFIAYLAAAALVGKALSTALAPRAGRTLTFSLGTRNSFLVLPLALSLPSGFEAAAIVIVFQSLVELFGMLVYVSLVPRLIGEPDVSLREP</sequence>
<reference evidence="9" key="1">
    <citation type="submission" date="2021-11" db="EMBL/GenBank/DDBJ databases">
        <title>Halomonas sp., isolated from a coastal aquaculture zone in Dongshan Bay.</title>
        <authorList>
            <person name="Lin W."/>
        </authorList>
    </citation>
    <scope>NUCLEOTIDE SEQUENCE</scope>
    <source>
        <strain evidence="9">Yzlin-01</strain>
    </source>
</reference>
<dbReference type="InterPro" id="IPR038770">
    <property type="entry name" value="Na+/solute_symporter_sf"/>
</dbReference>
<keyword evidence="3" id="KW-0813">Transport</keyword>
<feature type="transmembrane region" description="Helical" evidence="8">
    <location>
        <begin position="74"/>
        <end position="94"/>
    </location>
</feature>
<evidence type="ECO:0000256" key="2">
    <source>
        <dbReference type="ARBA" id="ARBA00010110"/>
    </source>
</evidence>
<feature type="transmembrane region" description="Helical" evidence="8">
    <location>
        <begin position="206"/>
        <end position="236"/>
    </location>
</feature>
<keyword evidence="7 8" id="KW-0472">Membrane</keyword>
<dbReference type="PANTHER" id="PTHR43057">
    <property type="entry name" value="ARSENITE EFFLUX TRANSPORTER"/>
    <property type="match status" value="1"/>
</dbReference>